<evidence type="ECO:0000313" key="2">
    <source>
        <dbReference type="EMBL" id="MBF6353193.1"/>
    </source>
</evidence>
<dbReference type="EMBL" id="JADLQN010000001">
    <property type="protein sequence ID" value="MBF6353193.1"/>
    <property type="molecule type" value="Genomic_DNA"/>
</dbReference>
<proteinExistence type="predicted"/>
<gene>
    <name evidence="2" type="ORF">IU449_01280</name>
</gene>
<keyword evidence="3" id="KW-1185">Reference proteome</keyword>
<feature type="region of interest" description="Disordered" evidence="1">
    <location>
        <begin position="436"/>
        <end position="494"/>
    </location>
</feature>
<comment type="caution">
    <text evidence="2">The sequence shown here is derived from an EMBL/GenBank/DDBJ whole genome shotgun (WGS) entry which is preliminary data.</text>
</comment>
<name>A0ABS0D5U9_9NOCA</name>
<reference evidence="2 3" key="1">
    <citation type="submission" date="2020-10" db="EMBL/GenBank/DDBJ databases">
        <title>Identification of Nocardia species via Next-generation sequencing and recognition of intraspecies genetic diversity.</title>
        <authorList>
            <person name="Li P."/>
            <person name="Li P."/>
            <person name="Lu B."/>
        </authorList>
    </citation>
    <scope>NUCLEOTIDE SEQUENCE [LARGE SCALE GENOMIC DNA]</scope>
    <source>
        <strain evidence="2 3">BJ06-0143</strain>
    </source>
</reference>
<dbReference type="RefSeq" id="WP_195000137.1">
    <property type="nucleotide sequence ID" value="NZ_JADLQN010000001.1"/>
</dbReference>
<accession>A0ABS0D5U9</accession>
<sequence>MSAPVSGTAVMTIDDRGLVSWWSGRSPAVPAVELRLGPGITGRIDPVAPHRLLSWAVEADAAPGPLGAAMADPELADLVDLLREGGEAAFTLDCPDLTGPWRERARIAAVARWTMRPIDHGALLIDEAVAEHAAGGMTAAGRLFRHAEYAFAQFGDRCREGELSASAVELLRLATPAAVAHGLEQAAAELRDALDAAEIVDTVALLDAVRRWSTDSDAPSAVSVAAILGGDLPPADVDDVPLDPTVLPPRIISWHGARFPELRVEHHRDTDTFLLSAHLAPGVDPLCREVADLLAYAADRETGALLAATATTTNDGRVVAELPATGRSLHTVHFGLFAADIPPAVVRGDPIGRVLVDADRALIDAWNQHRTAMVTLASVPAGACEAELEEARLRGEEHLVLAESAALDAQRVVTGLLTEFDAPGASRFGGIAVDGGPVTEWFPEPNGVPGTNGETVRPGDSDDGSSDGGSNLHVSGASGTTPARSVSRDHPPRPTDMLIARLTAIAGYLDILRRPEAVADPLTLTELIPPEERDR</sequence>
<protein>
    <submittedName>
        <fullName evidence="2">Uncharacterized protein</fullName>
    </submittedName>
</protein>
<evidence type="ECO:0000313" key="3">
    <source>
        <dbReference type="Proteomes" id="UP000707731"/>
    </source>
</evidence>
<evidence type="ECO:0000256" key="1">
    <source>
        <dbReference type="SAM" id="MobiDB-lite"/>
    </source>
</evidence>
<dbReference type="Proteomes" id="UP000707731">
    <property type="component" value="Unassembled WGS sequence"/>
</dbReference>
<organism evidence="2 3">
    <name type="scientific">Nocardia higoensis</name>
    <dbReference type="NCBI Taxonomy" id="228599"/>
    <lineage>
        <taxon>Bacteria</taxon>
        <taxon>Bacillati</taxon>
        <taxon>Actinomycetota</taxon>
        <taxon>Actinomycetes</taxon>
        <taxon>Mycobacteriales</taxon>
        <taxon>Nocardiaceae</taxon>
        <taxon>Nocardia</taxon>
    </lineage>
</organism>